<evidence type="ECO:0000313" key="2">
    <source>
        <dbReference type="EMBL" id="KAL0454830.1"/>
    </source>
</evidence>
<proteinExistence type="predicted"/>
<accession>A0AAW2XSQ0</accession>
<sequence length="108" mass="11834">MQEDLDSLLGEVEAEVRGTRPIATTESVEGDVPVEGGQGGKGEGVSPTAKEGLSETLLRLLLMFQKVSPSLPLKTRRTRKTPPVGRKMMCLLLFVDFASYFFPHRGWG</sequence>
<evidence type="ECO:0000256" key="1">
    <source>
        <dbReference type="SAM" id="MobiDB-lite"/>
    </source>
</evidence>
<organism evidence="2">
    <name type="scientific">Sesamum latifolium</name>
    <dbReference type="NCBI Taxonomy" id="2727402"/>
    <lineage>
        <taxon>Eukaryota</taxon>
        <taxon>Viridiplantae</taxon>
        <taxon>Streptophyta</taxon>
        <taxon>Embryophyta</taxon>
        <taxon>Tracheophyta</taxon>
        <taxon>Spermatophyta</taxon>
        <taxon>Magnoliopsida</taxon>
        <taxon>eudicotyledons</taxon>
        <taxon>Gunneridae</taxon>
        <taxon>Pentapetalae</taxon>
        <taxon>asterids</taxon>
        <taxon>lamiids</taxon>
        <taxon>Lamiales</taxon>
        <taxon>Pedaliaceae</taxon>
        <taxon>Sesamum</taxon>
    </lineage>
</organism>
<reference evidence="2" key="1">
    <citation type="submission" date="2020-06" db="EMBL/GenBank/DDBJ databases">
        <authorList>
            <person name="Li T."/>
            <person name="Hu X."/>
            <person name="Zhang T."/>
            <person name="Song X."/>
            <person name="Zhang H."/>
            <person name="Dai N."/>
            <person name="Sheng W."/>
            <person name="Hou X."/>
            <person name="Wei L."/>
        </authorList>
    </citation>
    <scope>NUCLEOTIDE SEQUENCE</scope>
    <source>
        <strain evidence="2">KEN1</strain>
        <tissue evidence="2">Leaf</tissue>
    </source>
</reference>
<feature type="region of interest" description="Disordered" evidence="1">
    <location>
        <begin position="1"/>
        <end position="50"/>
    </location>
</feature>
<comment type="caution">
    <text evidence="2">The sequence shown here is derived from an EMBL/GenBank/DDBJ whole genome shotgun (WGS) entry which is preliminary data.</text>
</comment>
<dbReference type="AlphaFoldDB" id="A0AAW2XSQ0"/>
<dbReference type="EMBL" id="JACGWN010000003">
    <property type="protein sequence ID" value="KAL0454830.1"/>
    <property type="molecule type" value="Genomic_DNA"/>
</dbReference>
<gene>
    <name evidence="2" type="ORF">Slati_0822200</name>
</gene>
<name>A0AAW2XSQ0_9LAMI</name>
<protein>
    <submittedName>
        <fullName evidence="2">Uncharacterized protein</fullName>
    </submittedName>
</protein>
<reference evidence="2" key="2">
    <citation type="journal article" date="2024" name="Plant">
        <title>Genomic evolution and insights into agronomic trait innovations of Sesamum species.</title>
        <authorList>
            <person name="Miao H."/>
            <person name="Wang L."/>
            <person name="Qu L."/>
            <person name="Liu H."/>
            <person name="Sun Y."/>
            <person name="Le M."/>
            <person name="Wang Q."/>
            <person name="Wei S."/>
            <person name="Zheng Y."/>
            <person name="Lin W."/>
            <person name="Duan Y."/>
            <person name="Cao H."/>
            <person name="Xiong S."/>
            <person name="Wang X."/>
            <person name="Wei L."/>
            <person name="Li C."/>
            <person name="Ma Q."/>
            <person name="Ju M."/>
            <person name="Zhao R."/>
            <person name="Li G."/>
            <person name="Mu C."/>
            <person name="Tian Q."/>
            <person name="Mei H."/>
            <person name="Zhang T."/>
            <person name="Gao T."/>
            <person name="Zhang H."/>
        </authorList>
    </citation>
    <scope>NUCLEOTIDE SEQUENCE</scope>
    <source>
        <strain evidence="2">KEN1</strain>
    </source>
</reference>